<feature type="domain" description="Sulfatase N-terminal" evidence="13">
    <location>
        <begin position="330"/>
        <end position="629"/>
    </location>
</feature>
<comment type="similarity">
    <text evidence="3">Belongs to the LTA synthase family.</text>
</comment>
<keyword evidence="6 12" id="KW-1133">Transmembrane helix</keyword>
<comment type="subcellular location">
    <subcellularLocation>
        <location evidence="1">Cell membrane</location>
        <topology evidence="1">Multi-pass membrane protein</topology>
    </subcellularLocation>
</comment>
<organism evidence="14 15">
    <name type="scientific">Aminipila butyrica</name>
    <dbReference type="NCBI Taxonomy" id="433296"/>
    <lineage>
        <taxon>Bacteria</taxon>
        <taxon>Bacillati</taxon>
        <taxon>Bacillota</taxon>
        <taxon>Clostridia</taxon>
        <taxon>Peptostreptococcales</taxon>
        <taxon>Anaerovoracaceae</taxon>
        <taxon>Aminipila</taxon>
    </lineage>
</organism>
<dbReference type="AlphaFoldDB" id="A0A858BT11"/>
<gene>
    <name evidence="14" type="ORF">Ami103574_06800</name>
</gene>
<protein>
    <submittedName>
        <fullName evidence="14">LTA synthase family protein</fullName>
    </submittedName>
</protein>
<sequence>MNKINYYIDRSKQFAVKFKELYGLAGCAAVPLVLIKFMVFYGLMSVKSNLVLIWLLSWTLTYYLFKAFKNKLIPAVIYLVLSLLMFADVTYCSFFNKYLSVALLGSAGMLGDVTASIKEIMKPVNFLMLLDAAVVLGAVISHQVKDKKKKQAELVQQDELESGLGKGTASHADDQSEEESASERDILAELDAITLKETQAVEQALADGAVRESTAEGQEGVLLRADAQEEKPLGRVERKRTERKRKREKTKRLRHYRNQTIPLALILLLILTSAWSPFMQSLAKQEFYTYHIGDIAGEVLGLNGPTHIMEFADNYETEKEGPLFGVAKGKNLVVIQVESLQNFTIGLNYNGKEVTPFLNSLLEDKTVYFDNYYQQVGTGNTSDAEFATNNSIMGSIEAFTYQLYEKNYFRGLPWLLKDQGYETAVLHAHENRDFWNRDDIYPSLGFDHYYGGLIGDTERPGGNFNMTEWMGWGLTDTEFYPQAMEYIKELPEPFYSFVITLSNHHPYEMLDKYKFIDLKPEDEGTLVGNYLNSVAYTDYALSELFDEFKKAGLYEDTVFAIYGDHMGLPSSEETDQVMGRLLGHSYDWDDRMNIPLLIHIPQAADDVTQTIHHPGGQIDFLPTISYVMGLDHLDTIYLGHNLFTYKQGLVAEHAYLPYGSFFTDGYGFQMARSGVFKDGRAWDLNTREDVPVNDFYEDYVRSIEISDTSVYILQEDILRKVYEEGKSREEVFKK</sequence>
<dbReference type="KEGG" id="abut:Ami103574_06800"/>
<evidence type="ECO:0000256" key="7">
    <source>
        <dbReference type="ARBA" id="ARBA00023136"/>
    </source>
</evidence>
<feature type="compositionally biased region" description="Basic residues" evidence="11">
    <location>
        <begin position="241"/>
        <end position="252"/>
    </location>
</feature>
<keyword evidence="9" id="KW-0464">Manganese</keyword>
<feature type="active site" evidence="8">
    <location>
        <position position="381"/>
    </location>
</feature>
<dbReference type="PANTHER" id="PTHR47371">
    <property type="entry name" value="LIPOTEICHOIC ACID SYNTHASE"/>
    <property type="match status" value="1"/>
</dbReference>
<feature type="compositionally biased region" description="Basic and acidic residues" evidence="11">
    <location>
        <begin position="226"/>
        <end position="240"/>
    </location>
</feature>
<dbReference type="GO" id="GO:0005886">
    <property type="term" value="C:plasma membrane"/>
    <property type="evidence" value="ECO:0007669"/>
    <property type="project" value="UniProtKB-SubCell"/>
</dbReference>
<feature type="binding site" evidence="10">
    <location>
        <position position="565"/>
    </location>
    <ligand>
        <name>Mn(2+)</name>
        <dbReference type="ChEBI" id="CHEBI:29035"/>
    </ligand>
</feature>
<reference evidence="14 15" key="1">
    <citation type="submission" date="2020-02" db="EMBL/GenBank/DDBJ databases">
        <authorList>
            <person name="Kim Y.B."/>
            <person name="Roh S.W."/>
        </authorList>
    </citation>
    <scope>NUCLEOTIDE SEQUENCE [LARGE SCALE GENOMIC DNA]</scope>
    <source>
        <strain evidence="14 15">DSM 103574</strain>
    </source>
</reference>
<feature type="binding site" evidence="10">
    <location>
        <position position="381"/>
    </location>
    <ligand>
        <name>Mn(2+)</name>
        <dbReference type="ChEBI" id="CHEBI:29035"/>
    </ligand>
</feature>
<accession>A0A858BT11</accession>
<dbReference type="EMBL" id="CP048649">
    <property type="protein sequence ID" value="QIB69053.1"/>
    <property type="molecule type" value="Genomic_DNA"/>
</dbReference>
<dbReference type="Gene3D" id="3.40.720.10">
    <property type="entry name" value="Alkaline Phosphatase, subunit A"/>
    <property type="match status" value="1"/>
</dbReference>
<evidence type="ECO:0000256" key="6">
    <source>
        <dbReference type="ARBA" id="ARBA00022989"/>
    </source>
</evidence>
<feature type="binding site" evidence="9">
    <location>
        <position position="504"/>
    </location>
    <ligand>
        <name>substrate</name>
    </ligand>
</feature>
<keyword evidence="7 12" id="KW-0472">Membrane</keyword>
<dbReference type="Pfam" id="PF00884">
    <property type="entry name" value="Sulfatase"/>
    <property type="match status" value="1"/>
</dbReference>
<evidence type="ECO:0000256" key="1">
    <source>
        <dbReference type="ARBA" id="ARBA00004651"/>
    </source>
</evidence>
<evidence type="ECO:0000256" key="9">
    <source>
        <dbReference type="PIRSR" id="PIRSR005091-2"/>
    </source>
</evidence>
<dbReference type="PIRSF" id="PIRSF005091">
    <property type="entry name" value="Mmb_sulf_HI1246"/>
    <property type="match status" value="1"/>
</dbReference>
<dbReference type="Gene3D" id="3.30.1120.170">
    <property type="match status" value="1"/>
</dbReference>
<name>A0A858BT11_9FIRM</name>
<dbReference type="InterPro" id="IPR050448">
    <property type="entry name" value="OpgB/LTA_synthase_biosynth"/>
</dbReference>
<dbReference type="RefSeq" id="WP_163065961.1">
    <property type="nucleotide sequence ID" value="NZ_CP048649.1"/>
</dbReference>
<keyword evidence="5 12" id="KW-0812">Transmembrane</keyword>
<dbReference type="Proteomes" id="UP000466848">
    <property type="component" value="Chromosome"/>
</dbReference>
<evidence type="ECO:0000256" key="2">
    <source>
        <dbReference type="ARBA" id="ARBA00004936"/>
    </source>
</evidence>
<feature type="transmembrane region" description="Helical" evidence="12">
    <location>
        <begin position="21"/>
        <end position="43"/>
    </location>
</feature>
<evidence type="ECO:0000256" key="5">
    <source>
        <dbReference type="ARBA" id="ARBA00022692"/>
    </source>
</evidence>
<keyword evidence="15" id="KW-1185">Reference proteome</keyword>
<keyword evidence="9" id="KW-0479">Metal-binding</keyword>
<dbReference type="InterPro" id="IPR012160">
    <property type="entry name" value="LtaS-like"/>
</dbReference>
<evidence type="ECO:0000256" key="3">
    <source>
        <dbReference type="ARBA" id="ARBA00009983"/>
    </source>
</evidence>
<evidence type="ECO:0000256" key="4">
    <source>
        <dbReference type="ARBA" id="ARBA00022475"/>
    </source>
</evidence>
<proteinExistence type="inferred from homology"/>
<keyword evidence="4" id="KW-1003">Cell membrane</keyword>
<evidence type="ECO:0000259" key="13">
    <source>
        <dbReference type="Pfam" id="PF00884"/>
    </source>
</evidence>
<evidence type="ECO:0000256" key="12">
    <source>
        <dbReference type="SAM" id="Phobius"/>
    </source>
</evidence>
<feature type="binding site" evidence="10">
    <location>
        <position position="564"/>
    </location>
    <ligand>
        <name>Mn(2+)</name>
        <dbReference type="ChEBI" id="CHEBI:29035"/>
    </ligand>
</feature>
<dbReference type="GO" id="GO:0046872">
    <property type="term" value="F:metal ion binding"/>
    <property type="evidence" value="ECO:0007669"/>
    <property type="project" value="UniProtKB-KW"/>
</dbReference>
<feature type="region of interest" description="Disordered" evidence="11">
    <location>
        <begin position="226"/>
        <end position="252"/>
    </location>
</feature>
<dbReference type="PANTHER" id="PTHR47371:SF3">
    <property type="entry name" value="PHOSPHOGLYCEROL TRANSFERASE I"/>
    <property type="match status" value="1"/>
</dbReference>
<feature type="binding site" evidence="10">
    <location>
        <position position="338"/>
    </location>
    <ligand>
        <name>Mn(2+)</name>
        <dbReference type="ChEBI" id="CHEBI:29035"/>
    </ligand>
</feature>
<evidence type="ECO:0000256" key="8">
    <source>
        <dbReference type="PIRSR" id="PIRSR005091-1"/>
    </source>
</evidence>
<evidence type="ECO:0000313" key="14">
    <source>
        <dbReference type="EMBL" id="QIB69053.1"/>
    </source>
</evidence>
<feature type="transmembrane region" description="Helical" evidence="12">
    <location>
        <begin position="49"/>
        <end position="65"/>
    </location>
</feature>
<dbReference type="SUPFAM" id="SSF53649">
    <property type="entry name" value="Alkaline phosphatase-like"/>
    <property type="match status" value="1"/>
</dbReference>
<comment type="pathway">
    <text evidence="2">Cell wall biogenesis; lipoteichoic acid biosynthesis.</text>
</comment>
<feature type="transmembrane region" description="Helical" evidence="12">
    <location>
        <begin position="260"/>
        <end position="278"/>
    </location>
</feature>
<evidence type="ECO:0000256" key="11">
    <source>
        <dbReference type="SAM" id="MobiDB-lite"/>
    </source>
</evidence>
<feature type="transmembrane region" description="Helical" evidence="12">
    <location>
        <begin position="77"/>
        <end position="100"/>
    </location>
</feature>
<dbReference type="CDD" id="cd16015">
    <property type="entry name" value="LTA_synthase"/>
    <property type="match status" value="1"/>
</dbReference>
<evidence type="ECO:0000256" key="10">
    <source>
        <dbReference type="PIRSR" id="PIRSR005091-3"/>
    </source>
</evidence>
<evidence type="ECO:0000313" key="15">
    <source>
        <dbReference type="Proteomes" id="UP000466848"/>
    </source>
</evidence>
<dbReference type="InterPro" id="IPR000917">
    <property type="entry name" value="Sulfatase_N"/>
</dbReference>
<feature type="transmembrane region" description="Helical" evidence="12">
    <location>
        <begin position="120"/>
        <end position="140"/>
    </location>
</feature>
<dbReference type="InterPro" id="IPR017850">
    <property type="entry name" value="Alkaline_phosphatase_core_sf"/>
</dbReference>